<feature type="region of interest" description="Disordered" evidence="10">
    <location>
        <begin position="648"/>
        <end position="669"/>
    </location>
</feature>
<evidence type="ECO:0000259" key="12">
    <source>
        <dbReference type="Pfam" id="PF00955"/>
    </source>
</evidence>
<evidence type="ECO:0000256" key="2">
    <source>
        <dbReference type="ARBA" id="ARBA00006262"/>
    </source>
</evidence>
<proteinExistence type="inferred from homology"/>
<evidence type="ECO:0000256" key="5">
    <source>
        <dbReference type="ARBA" id="ARBA00022692"/>
    </source>
</evidence>
<evidence type="ECO:0000256" key="10">
    <source>
        <dbReference type="SAM" id="MobiDB-lite"/>
    </source>
</evidence>
<protein>
    <recommendedName>
        <fullName evidence="12">Bicarbonate transporter-like transmembrane domain-containing protein</fullName>
    </recommendedName>
</protein>
<evidence type="ECO:0000313" key="14">
    <source>
        <dbReference type="Proteomes" id="UP000436088"/>
    </source>
</evidence>
<comment type="similarity">
    <text evidence="2">Belongs to the anion exchanger (TC 2.A.31.3) family.</text>
</comment>
<accession>A0A6A3B830</accession>
<dbReference type="InterPro" id="IPR011531">
    <property type="entry name" value="HCO3_transpt-like_TM_dom"/>
</dbReference>
<feature type="compositionally biased region" description="Basic and acidic residues" evidence="10">
    <location>
        <begin position="175"/>
        <end position="193"/>
    </location>
</feature>
<dbReference type="GO" id="GO:0005452">
    <property type="term" value="F:solute:inorganic anion antiporter activity"/>
    <property type="evidence" value="ECO:0007669"/>
    <property type="project" value="InterPro"/>
</dbReference>
<comment type="subcellular location">
    <subcellularLocation>
        <location evidence="1">Membrane</location>
        <topology evidence="1">Multi-pass membrane protein</topology>
    </subcellularLocation>
</comment>
<keyword evidence="14" id="KW-1185">Reference proteome</keyword>
<dbReference type="GO" id="GO:0050801">
    <property type="term" value="P:monoatomic ion homeostasis"/>
    <property type="evidence" value="ECO:0007669"/>
    <property type="project" value="TreeGrafter"/>
</dbReference>
<dbReference type="InterPro" id="IPR007783">
    <property type="entry name" value="eIF3d"/>
</dbReference>
<dbReference type="PANTHER" id="PTHR11453:SF110">
    <property type="entry name" value="BORON TRANSPORTER 3-RELATED"/>
    <property type="match status" value="1"/>
</dbReference>
<dbReference type="GO" id="GO:0003743">
    <property type="term" value="F:translation initiation factor activity"/>
    <property type="evidence" value="ECO:0007669"/>
    <property type="project" value="UniProtKB-KW"/>
</dbReference>
<dbReference type="AlphaFoldDB" id="A0A6A3B830"/>
<feature type="transmembrane region" description="Helical" evidence="11">
    <location>
        <begin position="394"/>
        <end position="413"/>
    </location>
</feature>
<evidence type="ECO:0000256" key="6">
    <source>
        <dbReference type="ARBA" id="ARBA00022884"/>
    </source>
</evidence>
<keyword evidence="3" id="KW-0963">Cytoplasm</keyword>
<sequence length="669" mass="75191">MYCYHPNWPPLYIHLGFRAHPVHLDVRWSRPLCLMVVPVGSLGRAWLDLFGSVYLCLDVALVGRLGCVYRTLVGVGLGTTTRAGLVLVADPRMTLIHQVWEGQDNRISSLEVRMNTYQGYVKQILGILIRKKDMQEPESPDSKQVKTPEPSKPDGKQPAAVTIINEKSGFTYQPEESRILKSKPDKPPHKPKADLQLGDSSGTKYHKEPLLMNDGGHLGVSDQVLGVEWMKQFSPVLMDCKDMTSSFQKDDKLMIIQGQTTMGNWKSIPGNRMQKMTANDSSLMDELYVLDVDPVASTVPSELKPLLQEFDSIFDEPTLTLGQLENPYPTTRHPQDNVSDSSHFKFKDMLKVPVLYIIGSFIPATMIDVLYYFDHSVASQLAQQKEFNLRKPHSFHYDLLLGFLTILCGLIGIPPTNGVIPQSPMHTKSLLLSLDKGLFSNKERQAFQSEVVNLAHSEMKHPVPLDVSSLITFSGNPSFLRSYVMGILKPDSYVLGVLTGHIGHLAFRSHNFSKAGSIDSDDFMSYMKTTRPILKGSKPRPLVDLSTTISSALLINEAQWIGIIVQSINYSLKGDVLNIVEVILANADLMRLGHVSKVHPRDHFNHVILGVFGYKQWLISWDGLPSFATWKDFLVLLSQIRYFDPWGQGSSKGEELSRMKENKKRRVHK</sequence>
<dbReference type="Pfam" id="PF00955">
    <property type="entry name" value="HCO3_cotransp"/>
    <property type="match status" value="1"/>
</dbReference>
<evidence type="ECO:0000256" key="4">
    <source>
        <dbReference type="ARBA" id="ARBA00022540"/>
    </source>
</evidence>
<feature type="transmembrane region" description="Helical" evidence="11">
    <location>
        <begin position="354"/>
        <end position="373"/>
    </location>
</feature>
<dbReference type="GO" id="GO:0005852">
    <property type="term" value="C:eukaryotic translation initiation factor 3 complex"/>
    <property type="evidence" value="ECO:0007669"/>
    <property type="project" value="InterPro"/>
</dbReference>
<dbReference type="GO" id="GO:0003723">
    <property type="term" value="F:RNA binding"/>
    <property type="evidence" value="ECO:0007669"/>
    <property type="project" value="UniProtKB-KW"/>
</dbReference>
<dbReference type="GO" id="GO:0006820">
    <property type="term" value="P:monoatomic anion transport"/>
    <property type="evidence" value="ECO:0007669"/>
    <property type="project" value="InterPro"/>
</dbReference>
<dbReference type="Proteomes" id="UP000436088">
    <property type="component" value="Unassembled WGS sequence"/>
</dbReference>
<keyword evidence="5 11" id="KW-0812">Transmembrane</keyword>
<keyword evidence="6" id="KW-0694">RNA-binding</keyword>
<gene>
    <name evidence="13" type="ORF">F3Y22_tig00110266pilonHSYRG00038</name>
</gene>
<dbReference type="Pfam" id="PF05091">
    <property type="entry name" value="eIF-3_zeta"/>
    <property type="match status" value="1"/>
</dbReference>
<keyword evidence="8 11" id="KW-1133">Transmembrane helix</keyword>
<keyword evidence="7" id="KW-0648">Protein biosynthesis</keyword>
<evidence type="ECO:0000256" key="8">
    <source>
        <dbReference type="ARBA" id="ARBA00022989"/>
    </source>
</evidence>
<feature type="region of interest" description="Disordered" evidence="10">
    <location>
        <begin position="173"/>
        <end position="201"/>
    </location>
</feature>
<dbReference type="GO" id="GO:0005886">
    <property type="term" value="C:plasma membrane"/>
    <property type="evidence" value="ECO:0007669"/>
    <property type="project" value="TreeGrafter"/>
</dbReference>
<feature type="domain" description="Bicarbonate transporter-like transmembrane" evidence="12">
    <location>
        <begin position="338"/>
        <end position="431"/>
    </location>
</feature>
<organism evidence="13 14">
    <name type="scientific">Hibiscus syriacus</name>
    <name type="common">Rose of Sharon</name>
    <dbReference type="NCBI Taxonomy" id="106335"/>
    <lineage>
        <taxon>Eukaryota</taxon>
        <taxon>Viridiplantae</taxon>
        <taxon>Streptophyta</taxon>
        <taxon>Embryophyta</taxon>
        <taxon>Tracheophyta</taxon>
        <taxon>Spermatophyta</taxon>
        <taxon>Magnoliopsida</taxon>
        <taxon>eudicotyledons</taxon>
        <taxon>Gunneridae</taxon>
        <taxon>Pentapetalae</taxon>
        <taxon>rosids</taxon>
        <taxon>malvids</taxon>
        <taxon>Malvales</taxon>
        <taxon>Malvaceae</taxon>
        <taxon>Malvoideae</taxon>
        <taxon>Hibiscus</taxon>
    </lineage>
</organism>
<evidence type="ECO:0000256" key="7">
    <source>
        <dbReference type="ARBA" id="ARBA00022917"/>
    </source>
</evidence>
<dbReference type="EMBL" id="VEPZ02000903">
    <property type="protein sequence ID" value="KAE8711977.1"/>
    <property type="molecule type" value="Genomic_DNA"/>
</dbReference>
<evidence type="ECO:0000256" key="11">
    <source>
        <dbReference type="SAM" id="Phobius"/>
    </source>
</evidence>
<evidence type="ECO:0000313" key="13">
    <source>
        <dbReference type="EMBL" id="KAE8711977.1"/>
    </source>
</evidence>
<keyword evidence="4" id="KW-0396">Initiation factor</keyword>
<feature type="compositionally biased region" description="Basic and acidic residues" evidence="10">
    <location>
        <begin position="134"/>
        <end position="155"/>
    </location>
</feature>
<dbReference type="PANTHER" id="PTHR11453">
    <property type="entry name" value="ANION EXCHANGE PROTEIN"/>
    <property type="match status" value="1"/>
</dbReference>
<evidence type="ECO:0000256" key="1">
    <source>
        <dbReference type="ARBA" id="ARBA00004141"/>
    </source>
</evidence>
<reference evidence="13" key="1">
    <citation type="submission" date="2019-09" db="EMBL/GenBank/DDBJ databases">
        <title>Draft genome information of white flower Hibiscus syriacus.</title>
        <authorList>
            <person name="Kim Y.-M."/>
        </authorList>
    </citation>
    <scope>NUCLEOTIDE SEQUENCE [LARGE SCALE GENOMIC DNA]</scope>
    <source>
        <strain evidence="13">YM2019G1</strain>
    </source>
</reference>
<feature type="region of interest" description="Disordered" evidence="10">
    <location>
        <begin position="134"/>
        <end position="159"/>
    </location>
</feature>
<comment type="caution">
    <text evidence="13">The sequence shown here is derived from an EMBL/GenBank/DDBJ whole genome shotgun (WGS) entry which is preliminary data.</text>
</comment>
<name>A0A6A3B830_HIBSY</name>
<keyword evidence="9 11" id="KW-0472">Membrane</keyword>
<evidence type="ECO:0000256" key="3">
    <source>
        <dbReference type="ARBA" id="ARBA00022490"/>
    </source>
</evidence>
<dbReference type="InterPro" id="IPR003020">
    <property type="entry name" value="HCO3_transpt_euk"/>
</dbReference>
<evidence type="ECO:0000256" key="9">
    <source>
        <dbReference type="ARBA" id="ARBA00023136"/>
    </source>
</evidence>